<dbReference type="InterPro" id="IPR036927">
    <property type="entry name" value="Cyt_c_oxase-like_su1_sf"/>
</dbReference>
<organism evidence="2 3">
    <name type="scientific">Pontibacillus yanchengensis Y32</name>
    <dbReference type="NCBI Taxonomy" id="1385514"/>
    <lineage>
        <taxon>Bacteria</taxon>
        <taxon>Bacillati</taxon>
        <taxon>Bacillota</taxon>
        <taxon>Bacilli</taxon>
        <taxon>Bacillales</taxon>
        <taxon>Bacillaceae</taxon>
        <taxon>Pontibacillus</taxon>
    </lineage>
</organism>
<feature type="transmembrane region" description="Helical" evidence="1">
    <location>
        <begin position="34"/>
        <end position="56"/>
    </location>
</feature>
<keyword evidence="1" id="KW-0812">Transmembrane</keyword>
<dbReference type="STRING" id="1385514.N782_06600"/>
<evidence type="ECO:0000313" key="3">
    <source>
        <dbReference type="Proteomes" id="UP000030147"/>
    </source>
</evidence>
<dbReference type="SUPFAM" id="SSF81442">
    <property type="entry name" value="Cytochrome c oxidase subunit I-like"/>
    <property type="match status" value="1"/>
</dbReference>
<dbReference type="Gene3D" id="1.20.210.10">
    <property type="entry name" value="Cytochrome c oxidase-like, subunit I domain"/>
    <property type="match status" value="1"/>
</dbReference>
<keyword evidence="1" id="KW-1133">Transmembrane helix</keyword>
<comment type="caution">
    <text evidence="2">The sequence shown here is derived from an EMBL/GenBank/DDBJ whole genome shotgun (WGS) entry which is preliminary data.</text>
</comment>
<keyword evidence="1" id="KW-0472">Membrane</keyword>
<dbReference type="eggNOG" id="COG3278">
    <property type="taxonomic scope" value="Bacteria"/>
</dbReference>
<dbReference type="Proteomes" id="UP000030147">
    <property type="component" value="Unassembled WGS sequence"/>
</dbReference>
<dbReference type="AlphaFoldDB" id="A0A0A2TBS4"/>
<feature type="transmembrane region" description="Helical" evidence="1">
    <location>
        <begin position="93"/>
        <end position="115"/>
    </location>
</feature>
<dbReference type="RefSeq" id="WP_036818047.1">
    <property type="nucleotide sequence ID" value="NZ_AVBF01000015.1"/>
</dbReference>
<evidence type="ECO:0000313" key="2">
    <source>
        <dbReference type="EMBL" id="KGP73277.1"/>
    </source>
</evidence>
<keyword evidence="3" id="KW-1185">Reference proteome</keyword>
<accession>A0A0A2TBS4</accession>
<feature type="transmembrane region" description="Helical" evidence="1">
    <location>
        <begin position="68"/>
        <end position="87"/>
    </location>
</feature>
<dbReference type="OrthoDB" id="9808748at2"/>
<evidence type="ECO:0008006" key="4">
    <source>
        <dbReference type="Google" id="ProtNLM"/>
    </source>
</evidence>
<sequence length="134" mass="14930">MGIPFLKMAVVYFLVGIGYGIYMDMTQDFALKGAHAHINLAGWASMALFGIIYHYFQSIDNSLAKVHFWLYNIAMPIFMVSLSFVLIGNLSFVPGIIVGSNLLAIAVLVFAYNVLFKLKASNEAKLKQEQNMQV</sequence>
<dbReference type="EMBL" id="AVBF01000015">
    <property type="protein sequence ID" value="KGP73277.1"/>
    <property type="molecule type" value="Genomic_DNA"/>
</dbReference>
<feature type="transmembrane region" description="Helical" evidence="1">
    <location>
        <begin position="5"/>
        <end position="22"/>
    </location>
</feature>
<protein>
    <recommendedName>
        <fullName evidence="4">Cytochrome c oxidase</fullName>
    </recommendedName>
</protein>
<proteinExistence type="predicted"/>
<gene>
    <name evidence="2" type="ORF">N782_06600</name>
</gene>
<reference evidence="2 3" key="1">
    <citation type="journal article" date="2015" name="Stand. Genomic Sci.">
        <title>High quality draft genome sequence of the moderately halophilic bacterium Pontibacillus yanchengensis Y32(T) and comparison among Pontibacillus genomes.</title>
        <authorList>
            <person name="Huang J."/>
            <person name="Qiao Z.X."/>
            <person name="Tang J.W."/>
            <person name="Wang G."/>
        </authorList>
    </citation>
    <scope>NUCLEOTIDE SEQUENCE [LARGE SCALE GENOMIC DNA]</scope>
    <source>
        <strain evidence="2 3">Y32</strain>
    </source>
</reference>
<evidence type="ECO:0000256" key="1">
    <source>
        <dbReference type="SAM" id="Phobius"/>
    </source>
</evidence>
<name>A0A0A2TBS4_9BACI</name>